<feature type="region of interest" description="Disordered" evidence="1">
    <location>
        <begin position="71"/>
        <end position="91"/>
    </location>
</feature>
<organism evidence="3 4">
    <name type="scientific">Drosophila kikkawai</name>
    <name type="common">Fruit fly</name>
    <dbReference type="NCBI Taxonomy" id="30033"/>
    <lineage>
        <taxon>Eukaryota</taxon>
        <taxon>Metazoa</taxon>
        <taxon>Ecdysozoa</taxon>
        <taxon>Arthropoda</taxon>
        <taxon>Hexapoda</taxon>
        <taxon>Insecta</taxon>
        <taxon>Pterygota</taxon>
        <taxon>Neoptera</taxon>
        <taxon>Endopterygota</taxon>
        <taxon>Diptera</taxon>
        <taxon>Brachycera</taxon>
        <taxon>Muscomorpha</taxon>
        <taxon>Ephydroidea</taxon>
        <taxon>Drosophilidae</taxon>
        <taxon>Drosophila</taxon>
        <taxon>Sophophora</taxon>
    </lineage>
</organism>
<feature type="signal peptide" evidence="2">
    <location>
        <begin position="1"/>
        <end position="23"/>
    </location>
</feature>
<keyword evidence="2" id="KW-0732">Signal</keyword>
<gene>
    <name evidence="4" type="primary">Bbd</name>
</gene>
<name>A0A6P4IAU0_DROKI</name>
<feature type="compositionally biased region" description="Acidic residues" evidence="1">
    <location>
        <begin position="72"/>
        <end position="82"/>
    </location>
</feature>
<accession>A0A6P4IAU0</accession>
<reference evidence="4" key="2">
    <citation type="submission" date="2025-08" db="UniProtKB">
        <authorList>
            <consortium name="RefSeq"/>
        </authorList>
    </citation>
    <scope>IDENTIFICATION</scope>
    <source>
        <strain evidence="4">14028-0561.14</strain>
        <tissue evidence="4">Whole fly</tissue>
    </source>
</reference>
<evidence type="ECO:0000313" key="4">
    <source>
        <dbReference type="RefSeq" id="XP_017025330.1"/>
    </source>
</evidence>
<keyword evidence="3" id="KW-1185">Reference proteome</keyword>
<evidence type="ECO:0000256" key="2">
    <source>
        <dbReference type="SAM" id="SignalP"/>
    </source>
</evidence>
<evidence type="ECO:0000313" key="3">
    <source>
        <dbReference type="Proteomes" id="UP001652661"/>
    </source>
</evidence>
<feature type="chain" id="PRO_5028070591" evidence="2">
    <location>
        <begin position="24"/>
        <end position="245"/>
    </location>
</feature>
<reference evidence="3" key="1">
    <citation type="submission" date="2025-05" db="UniProtKB">
        <authorList>
            <consortium name="RefSeq"/>
        </authorList>
    </citation>
    <scope>NUCLEOTIDE SEQUENCE [LARGE SCALE GENOMIC DNA]</scope>
    <source>
        <strain evidence="3">14028-0561.14</strain>
    </source>
</reference>
<dbReference type="AlphaFoldDB" id="A0A6P4IAU0"/>
<evidence type="ECO:0000256" key="1">
    <source>
        <dbReference type="SAM" id="MobiDB-lite"/>
    </source>
</evidence>
<protein>
    <submittedName>
        <fullName evidence="4">Uncharacterized protein Bbd</fullName>
    </submittedName>
</protein>
<dbReference type="RefSeq" id="XP_017025330.1">
    <property type="nucleotide sequence ID" value="XM_017169841.2"/>
</dbReference>
<proteinExistence type="predicted"/>
<dbReference type="Proteomes" id="UP001652661">
    <property type="component" value="Chromosome 2R"/>
</dbReference>
<dbReference type="OrthoDB" id="7861545at2759"/>
<sequence>MGSSTGTWILLGLVAGIASLASAANIQRSDGQSIYQNNGHTFLTSGAGQIIRGPDGKTVLIGSDGSQIVANDSDEDDSLDLDDGSHNHNSNNIIINGERSTIIQNDGNSILYGSANEGSQMSLNGRTVRVINGGLELNENGQVYTFRPKARSENQKETVNINGKPAQVDYSNGDIVIELADHTVVAKVGDRTFLGDRNSFDNRDKIEAESQKEARRIQEEIHANIKKSMDELHAHLQSTLGNMFH</sequence>